<keyword evidence="13" id="KW-1185">Reference proteome</keyword>
<keyword evidence="5 6" id="KW-0326">Glycosidase</keyword>
<feature type="domain" description="Beta-galactosidase trimerisation" evidence="10">
    <location>
        <begin position="411"/>
        <end position="616"/>
    </location>
</feature>
<dbReference type="PIRSF" id="PIRSF001084">
    <property type="entry name" value="B-galactosidase"/>
    <property type="match status" value="1"/>
</dbReference>
<evidence type="ECO:0000256" key="5">
    <source>
        <dbReference type="ARBA" id="ARBA00023295"/>
    </source>
</evidence>
<dbReference type="InterPro" id="IPR013780">
    <property type="entry name" value="Glyco_hydro_b"/>
</dbReference>
<dbReference type="PANTHER" id="PTHR36447:SF1">
    <property type="entry name" value="BETA-GALACTOSIDASE GANA"/>
    <property type="match status" value="1"/>
</dbReference>
<dbReference type="AlphaFoldDB" id="A0A1G6UZ65"/>
<evidence type="ECO:0000256" key="7">
    <source>
        <dbReference type="PIRSR" id="PIRSR001084-1"/>
    </source>
</evidence>
<proteinExistence type="inferred from homology"/>
<feature type="binding site" evidence="8">
    <location>
        <position position="125"/>
    </location>
    <ligand>
        <name>substrate</name>
    </ligand>
</feature>
<reference evidence="12 13" key="1">
    <citation type="submission" date="2016-09" db="EMBL/GenBank/DDBJ databases">
        <authorList>
            <person name="Capua I."/>
            <person name="De Benedictis P."/>
            <person name="Joannis T."/>
            <person name="Lombin L.H."/>
            <person name="Cattoli G."/>
        </authorList>
    </citation>
    <scope>NUCLEOTIDE SEQUENCE [LARGE SCALE GENOMIC DNA]</scope>
    <source>
        <strain evidence="12 13">ISLP-3</strain>
    </source>
</reference>
<organism evidence="12 13">
    <name type="scientific">Sanguibacter gelidistatuariae</name>
    <dbReference type="NCBI Taxonomy" id="1814289"/>
    <lineage>
        <taxon>Bacteria</taxon>
        <taxon>Bacillati</taxon>
        <taxon>Actinomycetota</taxon>
        <taxon>Actinomycetes</taxon>
        <taxon>Micrococcales</taxon>
        <taxon>Sanguibacteraceae</taxon>
        <taxon>Sanguibacter</taxon>
    </lineage>
</organism>
<dbReference type="EMBL" id="FMYH01000007">
    <property type="protein sequence ID" value="SDD46639.1"/>
    <property type="molecule type" value="Genomic_DNA"/>
</dbReference>
<dbReference type="SUPFAM" id="SSF51445">
    <property type="entry name" value="(Trans)glycosidases"/>
    <property type="match status" value="1"/>
</dbReference>
<dbReference type="GO" id="GO:0006012">
    <property type="term" value="P:galactose metabolic process"/>
    <property type="evidence" value="ECO:0007669"/>
    <property type="project" value="InterPro"/>
</dbReference>
<evidence type="ECO:0000259" key="10">
    <source>
        <dbReference type="Pfam" id="PF08532"/>
    </source>
</evidence>
<dbReference type="CDD" id="cd03143">
    <property type="entry name" value="A4_beta-galactosidase_middle_domain"/>
    <property type="match status" value="1"/>
</dbReference>
<feature type="active site" description="Proton donor" evidence="7">
    <location>
        <position position="164"/>
    </location>
</feature>
<feature type="active site" description="Nucleophile" evidence="7">
    <location>
        <position position="322"/>
    </location>
</feature>
<comment type="catalytic activity">
    <reaction evidence="1 6">
        <text>Hydrolysis of terminal non-reducing beta-D-galactose residues in beta-D-galactosides.</text>
        <dbReference type="EC" id="3.2.1.23"/>
    </reaction>
</comment>
<feature type="domain" description="Beta-galactosidase C-terminal" evidence="11">
    <location>
        <begin position="625"/>
        <end position="681"/>
    </location>
</feature>
<dbReference type="OrthoDB" id="9800974at2"/>
<evidence type="ECO:0000259" key="11">
    <source>
        <dbReference type="Pfam" id="PF08533"/>
    </source>
</evidence>
<sequence>MASRWIRWPEPLADAAPTPRGPLAYGGDYNPEQWPREVWLEDARLMAEAGVNLVSIAIFSWARLQPAPDRWDFAWLDDVMEILHSHGIAVDLATATASPPPWLTTAHPEILPVDASGHTLFHGSRQSWSPSSPVYREHSLALVEQMALRYGNHPALAMWHVSNELGCHNALDYSDVAAVAFRGWLETRYATLDELNRAWGTDFWSQRYTGWDQILPPRRSTAFVNPTQQLDFARFSSHQLREQLRAEREILTRITPDVPVTTNFMVMGDTKNMDYTSWAPDVDLVSNDHYVTAADPLSEIELAFSADLVHGIAGGEPWMLMEHSTSAVNWQHVNLAKRPGQMRRNSLSHVAHGADAVCFFQWRQSRAGAEKFHSAMVPHAGTDSALWRSVVSLGADLVALGEIAGSSVVSQTAVLFDWESWWASEIDSHPSNEFRYRSKVLSWYRSLWQAQVGTAVLPAHADLTGYRLVVVPHLYLADAALVARLTAFASAGGTVVITYFSGIADGDDHIHLGGYPGAFRDLLGIRVEEFAPVLPGDVVSLESPLLGAEPTGSGWSEPVGLTDAVAQATFSTGPSAGWPAITRAARGDGAAWYVATDLSDDARAAFVAALLAEADVAPLAVAPAGVELVVRRSTEGAEFLFAVNHTDSSAVVEASGTDLLTGAVHDGTVTVEAAGVVVLRRTTAAR</sequence>
<dbReference type="STRING" id="1814289.SAMN05216410_3365"/>
<dbReference type="Proteomes" id="UP000199039">
    <property type="component" value="Unassembled WGS sequence"/>
</dbReference>
<comment type="similarity">
    <text evidence="2 6">Belongs to the glycosyl hydrolase 42 family.</text>
</comment>
<dbReference type="Pfam" id="PF08533">
    <property type="entry name" value="Glyco_hydro_42C"/>
    <property type="match status" value="1"/>
</dbReference>
<dbReference type="Pfam" id="PF08532">
    <property type="entry name" value="Glyco_hydro_42M"/>
    <property type="match status" value="1"/>
</dbReference>
<evidence type="ECO:0000256" key="4">
    <source>
        <dbReference type="ARBA" id="ARBA00022801"/>
    </source>
</evidence>
<dbReference type="InterPro" id="IPR017853">
    <property type="entry name" value="GH"/>
</dbReference>
<dbReference type="InterPro" id="IPR013529">
    <property type="entry name" value="Glyco_hydro_42_N"/>
</dbReference>
<dbReference type="GO" id="GO:0004565">
    <property type="term" value="F:beta-galactosidase activity"/>
    <property type="evidence" value="ECO:0007669"/>
    <property type="project" value="UniProtKB-EC"/>
</dbReference>
<feature type="binding site" evidence="8">
    <location>
        <position position="163"/>
    </location>
    <ligand>
        <name>substrate</name>
    </ligand>
</feature>
<dbReference type="Gene3D" id="3.20.20.80">
    <property type="entry name" value="Glycosidases"/>
    <property type="match status" value="1"/>
</dbReference>
<dbReference type="EC" id="3.2.1.23" evidence="3 6"/>
<evidence type="ECO:0000256" key="2">
    <source>
        <dbReference type="ARBA" id="ARBA00005940"/>
    </source>
</evidence>
<evidence type="ECO:0000256" key="1">
    <source>
        <dbReference type="ARBA" id="ARBA00001412"/>
    </source>
</evidence>
<evidence type="ECO:0000256" key="8">
    <source>
        <dbReference type="PIRSR" id="PIRSR001084-2"/>
    </source>
</evidence>
<dbReference type="Pfam" id="PF02449">
    <property type="entry name" value="Glyco_hydro_42"/>
    <property type="match status" value="1"/>
</dbReference>
<protein>
    <recommendedName>
        <fullName evidence="3 6">Beta-galactosidase</fullName>
        <shortName evidence="6">Beta-gal</shortName>
        <ecNumber evidence="3 6">3.2.1.23</ecNumber>
    </recommendedName>
</protein>
<feature type="binding site" evidence="8">
    <location>
        <position position="330"/>
    </location>
    <ligand>
        <name>substrate</name>
    </ligand>
</feature>
<dbReference type="SUPFAM" id="SSF52317">
    <property type="entry name" value="Class I glutamine amidotransferase-like"/>
    <property type="match status" value="1"/>
</dbReference>
<dbReference type="RefSeq" id="WP_093185437.1">
    <property type="nucleotide sequence ID" value="NZ_FMYH01000007.1"/>
</dbReference>
<accession>A0A1G6UZ65</accession>
<evidence type="ECO:0000256" key="3">
    <source>
        <dbReference type="ARBA" id="ARBA00012756"/>
    </source>
</evidence>
<dbReference type="Gene3D" id="2.60.40.1180">
    <property type="entry name" value="Golgi alpha-mannosidase II"/>
    <property type="match status" value="1"/>
</dbReference>
<evidence type="ECO:0000313" key="12">
    <source>
        <dbReference type="EMBL" id="SDD46639.1"/>
    </source>
</evidence>
<dbReference type="PANTHER" id="PTHR36447">
    <property type="entry name" value="BETA-GALACTOSIDASE GANA"/>
    <property type="match status" value="1"/>
</dbReference>
<dbReference type="InterPro" id="IPR029062">
    <property type="entry name" value="Class_I_gatase-like"/>
</dbReference>
<evidence type="ECO:0000256" key="6">
    <source>
        <dbReference type="PIRNR" id="PIRNR001084"/>
    </source>
</evidence>
<dbReference type="InterPro" id="IPR013738">
    <property type="entry name" value="Beta_galactosidase_Trimer"/>
</dbReference>
<feature type="domain" description="Glycoside hydrolase family 42 N-terminal" evidence="9">
    <location>
        <begin position="28"/>
        <end position="397"/>
    </location>
</feature>
<name>A0A1G6UZ65_9MICO</name>
<dbReference type="Gene3D" id="3.40.50.880">
    <property type="match status" value="1"/>
</dbReference>
<evidence type="ECO:0000259" key="9">
    <source>
        <dbReference type="Pfam" id="PF02449"/>
    </source>
</evidence>
<dbReference type="InterPro" id="IPR013739">
    <property type="entry name" value="Beta_galactosidase_C"/>
</dbReference>
<keyword evidence="4 6" id="KW-0378">Hydrolase</keyword>
<evidence type="ECO:0000313" key="13">
    <source>
        <dbReference type="Proteomes" id="UP000199039"/>
    </source>
</evidence>
<dbReference type="InterPro" id="IPR003476">
    <property type="entry name" value="Glyco_hydro_42"/>
</dbReference>
<dbReference type="GO" id="GO:0009341">
    <property type="term" value="C:beta-galactosidase complex"/>
    <property type="evidence" value="ECO:0007669"/>
    <property type="project" value="InterPro"/>
</dbReference>
<gene>
    <name evidence="12" type="ORF">SAMN05216410_3365</name>
</gene>